<dbReference type="EMBL" id="JAOECG010000006">
    <property type="protein sequence ID" value="MDG9786777.1"/>
    <property type="molecule type" value="Genomic_DNA"/>
</dbReference>
<comment type="caution">
    <text evidence="2">The sequence shown here is derived from an EMBL/GenBank/DDBJ whole genome shotgun (WGS) entry which is preliminary data.</text>
</comment>
<evidence type="ECO:0000313" key="3">
    <source>
        <dbReference type="Proteomes" id="UP001157887"/>
    </source>
</evidence>
<organism evidence="2 3">
    <name type="scientific">Acinetobacter johnsonii</name>
    <dbReference type="NCBI Taxonomy" id="40214"/>
    <lineage>
        <taxon>Bacteria</taxon>
        <taxon>Pseudomonadati</taxon>
        <taxon>Pseudomonadota</taxon>
        <taxon>Gammaproteobacteria</taxon>
        <taxon>Moraxellales</taxon>
        <taxon>Moraxellaceae</taxon>
        <taxon>Acinetobacter</taxon>
    </lineage>
</organism>
<dbReference type="Proteomes" id="UP001157887">
    <property type="component" value="Unassembled WGS sequence"/>
</dbReference>
<keyword evidence="1" id="KW-1133">Transmembrane helix</keyword>
<proteinExistence type="predicted"/>
<gene>
    <name evidence="2" type="ORF">N7566_07195</name>
</gene>
<name>A0AAW6RTR0_ACIJO</name>
<dbReference type="AlphaFoldDB" id="A0AAW6RTR0"/>
<sequence>MRKKKFSKERFYRRLEAQNKNKGYAHVGFDTAHPQGDYSVIINLDAWKDVMKQAGEAFGRWCAQLNESLKPVTEYLATDEGKAALSKALSKKKEKPEQVSDWDVMQSGYPDCQIYPDFSSNMEADLLRKPLYSKRRGRGGYVEHEALGFDESFQQLQSAESAENLRADGLFFNTQNSVKQPEPKPEFVPPPPLEKIGASEPNNDSGLFGLCFLHMAAIVACALLLCGILQKLSH</sequence>
<protein>
    <submittedName>
        <fullName evidence="2">Uncharacterized protein</fullName>
    </submittedName>
</protein>
<accession>A0AAW6RTR0</accession>
<keyword evidence="1" id="KW-0812">Transmembrane</keyword>
<feature type="transmembrane region" description="Helical" evidence="1">
    <location>
        <begin position="207"/>
        <end position="230"/>
    </location>
</feature>
<dbReference type="RefSeq" id="WP_234966316.1">
    <property type="nucleotide sequence ID" value="NZ_CP045103.1"/>
</dbReference>
<reference evidence="2" key="1">
    <citation type="submission" date="2022-09" db="EMBL/GenBank/DDBJ databases">
        <title>Intensive care unit water sources are persistently colonized with multi-drug resistant bacteria and are the site of extensive horizontal gene transfer of antibiotic resistance genes.</title>
        <authorList>
            <person name="Diorio-Toth L."/>
        </authorList>
    </citation>
    <scope>NUCLEOTIDE SEQUENCE</scope>
    <source>
        <strain evidence="2">GD04065</strain>
    </source>
</reference>
<evidence type="ECO:0000313" key="2">
    <source>
        <dbReference type="EMBL" id="MDG9786777.1"/>
    </source>
</evidence>
<evidence type="ECO:0000256" key="1">
    <source>
        <dbReference type="SAM" id="Phobius"/>
    </source>
</evidence>
<keyword evidence="1" id="KW-0472">Membrane</keyword>